<accession>A0A9Q0K381</accession>
<comment type="caution">
    <text evidence="2">The sequence shown here is derived from an EMBL/GenBank/DDBJ whole genome shotgun (WGS) entry which is preliminary data.</text>
</comment>
<organism evidence="2 3">
    <name type="scientific">Protea cynaroides</name>
    <dbReference type="NCBI Taxonomy" id="273540"/>
    <lineage>
        <taxon>Eukaryota</taxon>
        <taxon>Viridiplantae</taxon>
        <taxon>Streptophyta</taxon>
        <taxon>Embryophyta</taxon>
        <taxon>Tracheophyta</taxon>
        <taxon>Spermatophyta</taxon>
        <taxon>Magnoliopsida</taxon>
        <taxon>Proteales</taxon>
        <taxon>Proteaceae</taxon>
        <taxon>Protea</taxon>
    </lineage>
</organism>
<keyword evidence="1" id="KW-0732">Signal</keyword>
<dbReference type="Proteomes" id="UP001141806">
    <property type="component" value="Unassembled WGS sequence"/>
</dbReference>
<evidence type="ECO:0000313" key="3">
    <source>
        <dbReference type="Proteomes" id="UP001141806"/>
    </source>
</evidence>
<feature type="chain" id="PRO_5040396477" evidence="1">
    <location>
        <begin position="16"/>
        <end position="163"/>
    </location>
</feature>
<dbReference type="Pfam" id="PF01190">
    <property type="entry name" value="Pollen_Ole_e_1"/>
    <property type="match status" value="1"/>
</dbReference>
<protein>
    <submittedName>
        <fullName evidence="2">Uncharacterized protein</fullName>
    </submittedName>
</protein>
<reference evidence="2" key="1">
    <citation type="journal article" date="2023" name="Plant J.">
        <title>The genome of the king protea, Protea cynaroides.</title>
        <authorList>
            <person name="Chang J."/>
            <person name="Duong T.A."/>
            <person name="Schoeman C."/>
            <person name="Ma X."/>
            <person name="Roodt D."/>
            <person name="Barker N."/>
            <person name="Li Z."/>
            <person name="Van de Peer Y."/>
            <person name="Mizrachi E."/>
        </authorList>
    </citation>
    <scope>NUCLEOTIDE SEQUENCE</scope>
    <source>
        <tissue evidence="2">Young leaves</tissue>
    </source>
</reference>
<dbReference type="AlphaFoldDB" id="A0A9Q0K381"/>
<proteinExistence type="predicted"/>
<name>A0A9Q0K381_9MAGN</name>
<feature type="signal peptide" evidence="1">
    <location>
        <begin position="1"/>
        <end position="15"/>
    </location>
</feature>
<sequence length="163" mass="18071">MLGFLFLLLFHYSVPLMQPSLSLRSLLWVLFIVISAPTTISLDTATSYFLPGVKVHMDCELNANSPTTLERLSFSVNRTTDKFGVYKLEIPSVDGFRCAEDAAIQTLCKASLIGSSTPSCNVPGLKITAQEMAIKSKQVNLCIYCLDLLNYRPPKRDKMLCGK</sequence>
<dbReference type="PANTHER" id="PTHR46995:SF6">
    <property type="entry name" value="POLLEN OLE E 1 ALLERGEN AND EXTENSIN FAMILY PROTEIN"/>
    <property type="match status" value="1"/>
</dbReference>
<dbReference type="PANTHER" id="PTHR46995">
    <property type="entry name" value="OS09G0508200 PROTEIN"/>
    <property type="match status" value="1"/>
</dbReference>
<evidence type="ECO:0000313" key="2">
    <source>
        <dbReference type="EMBL" id="KAJ4961471.1"/>
    </source>
</evidence>
<gene>
    <name evidence="2" type="ORF">NE237_021381</name>
</gene>
<keyword evidence="3" id="KW-1185">Reference proteome</keyword>
<dbReference type="OrthoDB" id="1588785at2759"/>
<evidence type="ECO:0000256" key="1">
    <source>
        <dbReference type="SAM" id="SignalP"/>
    </source>
</evidence>
<dbReference type="EMBL" id="JAMYWD010000009">
    <property type="protein sequence ID" value="KAJ4961471.1"/>
    <property type="molecule type" value="Genomic_DNA"/>
</dbReference>